<dbReference type="KEGG" id="vg:70080843"/>
<dbReference type="RefSeq" id="YP_010246301.1">
    <property type="nucleotide sequence ID" value="NC_060134.1"/>
</dbReference>
<reference evidence="1 2" key="1">
    <citation type="submission" date="2018-09" db="EMBL/GenBank/DDBJ databases">
        <authorList>
            <person name="Amanuel B.M."/>
            <person name="Anspach C.J."/>
            <person name="Chiquito R.J."/>
            <person name="Gales J.M."/>
            <person name="Hall T."/>
            <person name="Hotaki K."/>
            <person name="Lozano B."/>
            <person name="Mugisha B."/>
            <person name="Fogarty M.P."/>
            <person name="Leadon S.A."/>
            <person name="Molloy S.D."/>
            <person name="Garlena R.A."/>
            <person name="Russell D.A."/>
            <person name="Pope W.H."/>
            <person name="Jacobs-Sera D."/>
            <person name="Hatfull G.F."/>
        </authorList>
    </citation>
    <scope>NUCLEOTIDE SEQUENCE [LARGE SCALE GENOMIC DNA]</scope>
</reference>
<sequence length="88" mass="10138">MIVKKIKDRVYGRKDGGKLRIHSIVRHSDAGFIYVGLRQGQADEEERLDPDGRTARFDFYPATPRECRELAKALKKAAKHIDPNKECR</sequence>
<gene>
    <name evidence="1" type="primary">56</name>
    <name evidence="1" type="ORF">SEA_OCTOBIEN14_56</name>
</gene>
<dbReference type="GeneID" id="70080843"/>
<dbReference type="EMBL" id="MH976515">
    <property type="protein sequence ID" value="AYR03202.1"/>
    <property type="molecule type" value="Genomic_DNA"/>
</dbReference>
<accession>A0A3G3M9M9</accession>
<keyword evidence="2" id="KW-1185">Reference proteome</keyword>
<protein>
    <submittedName>
        <fullName evidence="1">Uncharacterized protein</fullName>
    </submittedName>
</protein>
<proteinExistence type="predicted"/>
<evidence type="ECO:0000313" key="2">
    <source>
        <dbReference type="Proteomes" id="UP000280547"/>
    </source>
</evidence>
<name>A0A3G3M9M9_9CAUD</name>
<dbReference type="Proteomes" id="UP000280547">
    <property type="component" value="Segment"/>
</dbReference>
<evidence type="ECO:0000313" key="1">
    <source>
        <dbReference type="EMBL" id="AYR03202.1"/>
    </source>
</evidence>
<organism evidence="1 2">
    <name type="scientific">Gordonia phage Octobien14</name>
    <dbReference type="NCBI Taxonomy" id="2483673"/>
    <lineage>
        <taxon>Viruses</taxon>
        <taxon>Duplodnaviria</taxon>
        <taxon>Heunggongvirae</taxon>
        <taxon>Uroviricota</taxon>
        <taxon>Caudoviricetes</taxon>
        <taxon>Deeyouvirinae</taxon>
        <taxon>Octobienvirus</taxon>
        <taxon>Octobienvirus octobien14</taxon>
    </lineage>
</organism>